<sequence length="149" mass="17071">MIDWMARIPAIVWAFCLVSFALVMDRWIPIAHGVVCQACGAILFLLGLGTSSWAWLLLARHHCLGLPTDAPPRLVQEGPFRWSRNPMYLGTLAIMMAFPFWTGSAYFWLACVLYFAIVGECHIPLEEATLRERFGMAFDSYCQRVRRWL</sequence>
<feature type="transmembrane region" description="Helical" evidence="5">
    <location>
        <begin position="87"/>
        <end position="117"/>
    </location>
</feature>
<evidence type="ECO:0000256" key="5">
    <source>
        <dbReference type="SAM" id="Phobius"/>
    </source>
</evidence>
<proteinExistence type="predicted"/>
<dbReference type="Proteomes" id="UP000663859">
    <property type="component" value="Unassembled WGS sequence"/>
</dbReference>
<comment type="caution">
    <text evidence="6">The sequence shown here is derived from an EMBL/GenBank/DDBJ whole genome shotgun (WGS) entry which is preliminary data.</text>
</comment>
<keyword evidence="3 5" id="KW-1133">Transmembrane helix</keyword>
<keyword evidence="2 5" id="KW-0812">Transmembrane</keyword>
<protein>
    <submittedName>
        <fullName evidence="6">Putative Isoprenylcysteine carboxylmethyltransferase family protein</fullName>
    </submittedName>
</protein>
<reference evidence="6" key="1">
    <citation type="submission" date="2021-02" db="EMBL/GenBank/DDBJ databases">
        <authorList>
            <person name="Cremers G."/>
            <person name="Picone N."/>
        </authorList>
    </citation>
    <scope>NUCLEOTIDE SEQUENCE</scope>
    <source>
        <strain evidence="6">PQ17</strain>
    </source>
</reference>
<feature type="transmembrane region" description="Helical" evidence="5">
    <location>
        <begin position="35"/>
        <end position="58"/>
    </location>
</feature>
<dbReference type="EMBL" id="CAJNOB010000034">
    <property type="protein sequence ID" value="CAF0701110.1"/>
    <property type="molecule type" value="Genomic_DNA"/>
</dbReference>
<dbReference type="PANTHER" id="PTHR43847:SF1">
    <property type="entry name" value="BLL3993 PROTEIN"/>
    <property type="match status" value="1"/>
</dbReference>
<dbReference type="PANTHER" id="PTHR43847">
    <property type="entry name" value="BLL3993 PROTEIN"/>
    <property type="match status" value="1"/>
</dbReference>
<keyword evidence="7" id="KW-1185">Reference proteome</keyword>
<evidence type="ECO:0000313" key="6">
    <source>
        <dbReference type="EMBL" id="CAF0701110.1"/>
    </source>
</evidence>
<dbReference type="InterPro" id="IPR007318">
    <property type="entry name" value="Phopholipid_MeTrfase"/>
</dbReference>
<comment type="subcellular location">
    <subcellularLocation>
        <location evidence="1">Endomembrane system</location>
        <topology evidence="1">Multi-pass membrane protein</topology>
    </subcellularLocation>
</comment>
<feature type="transmembrane region" description="Helical" evidence="5">
    <location>
        <begin position="6"/>
        <end position="23"/>
    </location>
</feature>
<dbReference type="AlphaFoldDB" id="A0A8J2FSW9"/>
<dbReference type="GO" id="GO:0012505">
    <property type="term" value="C:endomembrane system"/>
    <property type="evidence" value="ECO:0007669"/>
    <property type="project" value="UniProtKB-SubCell"/>
</dbReference>
<organism evidence="6 7">
    <name type="scientific">Candidatus Methylacidithermus pantelleriae</name>
    <dbReference type="NCBI Taxonomy" id="2744239"/>
    <lineage>
        <taxon>Bacteria</taxon>
        <taxon>Pseudomonadati</taxon>
        <taxon>Verrucomicrobiota</taxon>
        <taxon>Methylacidiphilae</taxon>
        <taxon>Methylacidiphilales</taxon>
        <taxon>Methylacidiphilaceae</taxon>
        <taxon>Candidatus Methylacidithermus</taxon>
    </lineage>
</organism>
<dbReference type="Pfam" id="PF04191">
    <property type="entry name" value="PEMT"/>
    <property type="match status" value="1"/>
</dbReference>
<gene>
    <name evidence="6" type="ORF">MPNT_40140</name>
</gene>
<dbReference type="InterPro" id="IPR052527">
    <property type="entry name" value="Metal_cation-efflux_comp"/>
</dbReference>
<dbReference type="Gene3D" id="1.20.120.1630">
    <property type="match status" value="1"/>
</dbReference>
<name>A0A8J2FSW9_9BACT</name>
<accession>A0A8J2FSW9</accession>
<evidence type="ECO:0000256" key="3">
    <source>
        <dbReference type="ARBA" id="ARBA00022989"/>
    </source>
</evidence>
<evidence type="ECO:0000256" key="1">
    <source>
        <dbReference type="ARBA" id="ARBA00004127"/>
    </source>
</evidence>
<evidence type="ECO:0000313" key="7">
    <source>
        <dbReference type="Proteomes" id="UP000663859"/>
    </source>
</evidence>
<evidence type="ECO:0000256" key="4">
    <source>
        <dbReference type="ARBA" id="ARBA00023136"/>
    </source>
</evidence>
<keyword evidence="4 5" id="KW-0472">Membrane</keyword>
<evidence type="ECO:0000256" key="2">
    <source>
        <dbReference type="ARBA" id="ARBA00022692"/>
    </source>
</evidence>